<sequence>MHHHVVMSGMDRDLAEKLWGKGWANADRLQADEFGYEALANYMAKDPKGNRRWIQSKNLIIPVPSINDFKFSKRKVVEMSKVPEDRELFERLYPGYIFTSCKVEVNKINASVSLYIKMRKIRN</sequence>
<organism evidence="1">
    <name type="scientific">bioreactor metagenome</name>
    <dbReference type="NCBI Taxonomy" id="1076179"/>
    <lineage>
        <taxon>unclassified sequences</taxon>
        <taxon>metagenomes</taxon>
        <taxon>ecological metagenomes</taxon>
    </lineage>
</organism>
<comment type="caution">
    <text evidence="1">The sequence shown here is derived from an EMBL/GenBank/DDBJ whole genome shotgun (WGS) entry which is preliminary data.</text>
</comment>
<dbReference type="EMBL" id="VSSQ01031826">
    <property type="protein sequence ID" value="MPM82883.1"/>
    <property type="molecule type" value="Genomic_DNA"/>
</dbReference>
<gene>
    <name evidence="1" type="ORF">SDC9_129945</name>
</gene>
<accession>A0A645D1C1</accession>
<reference evidence="1" key="1">
    <citation type="submission" date="2019-08" db="EMBL/GenBank/DDBJ databases">
        <authorList>
            <person name="Kucharzyk K."/>
            <person name="Murdoch R.W."/>
            <person name="Higgins S."/>
            <person name="Loffler F."/>
        </authorList>
    </citation>
    <scope>NUCLEOTIDE SEQUENCE</scope>
</reference>
<proteinExistence type="predicted"/>
<dbReference type="AlphaFoldDB" id="A0A645D1C1"/>
<protein>
    <submittedName>
        <fullName evidence="1">Uncharacterized protein</fullName>
    </submittedName>
</protein>
<evidence type="ECO:0000313" key="1">
    <source>
        <dbReference type="EMBL" id="MPM82883.1"/>
    </source>
</evidence>
<name>A0A645D1C1_9ZZZZ</name>